<reference evidence="2" key="2">
    <citation type="submission" date="2018-10" db="UniProtKB">
        <authorList>
            <consortium name="EnsemblPlants"/>
        </authorList>
    </citation>
    <scope>IDENTIFICATION</scope>
</reference>
<proteinExistence type="predicted"/>
<evidence type="ECO:0000313" key="3">
    <source>
        <dbReference type="Proteomes" id="UP000019116"/>
    </source>
</evidence>
<keyword evidence="1" id="KW-0732">Signal</keyword>
<dbReference type="OMA" id="RACKENY"/>
<keyword evidence="3" id="KW-1185">Reference proteome</keyword>
<dbReference type="AlphaFoldDB" id="A0A3B5XU27"/>
<dbReference type="Proteomes" id="UP000019116">
    <property type="component" value="Chromosome 1A"/>
</dbReference>
<evidence type="ECO:0000313" key="2">
    <source>
        <dbReference type="EnsemblPlants" id="TraesCS1A02G003500.1.cds1"/>
    </source>
</evidence>
<reference evidence="2" key="1">
    <citation type="submission" date="2018-08" db="EMBL/GenBank/DDBJ databases">
        <authorList>
            <person name="Rossello M."/>
        </authorList>
    </citation>
    <scope>NUCLEOTIDE SEQUENCE [LARGE SCALE GENOMIC DNA]</scope>
    <source>
        <strain evidence="2">cv. Chinese Spring</strain>
    </source>
</reference>
<dbReference type="Gramene" id="TraesCS1A02G003500.1">
    <property type="protein sequence ID" value="TraesCS1A02G003500.1.cds1"/>
    <property type="gene ID" value="TraesCS1A02G003500"/>
</dbReference>
<accession>A0A3B5XU27</accession>
<sequence length="146" mass="14808">MAPSPISSAAVLAGMVVLVLLGLGYPAEATTSCKDCSAQCNSTCSAANFAGAGTCRTDCSPAPACLGCLGSLPIYQAKCIVGCSSACKVQRGASYDCESFCKDYCSDRSGLCSSVCAESPACRACKENYSGGCKSCCTSYCKCHCV</sequence>
<dbReference type="Gramene" id="TraesCS1A03G0010900.1">
    <property type="protein sequence ID" value="TraesCS1A03G0010900.1.CDS1"/>
    <property type="gene ID" value="TraesCS1A03G0010900"/>
</dbReference>
<evidence type="ECO:0000256" key="1">
    <source>
        <dbReference type="SAM" id="SignalP"/>
    </source>
</evidence>
<dbReference type="EnsemblPlants" id="TraesCS1A02G003500.1">
    <property type="protein sequence ID" value="TraesCS1A02G003500.1.cds1"/>
    <property type="gene ID" value="TraesCS1A02G003500"/>
</dbReference>
<name>A0A3B5XU27_WHEAT</name>
<feature type="chain" id="PRO_5017257727" evidence="1">
    <location>
        <begin position="30"/>
        <end position="146"/>
    </location>
</feature>
<dbReference type="Gramene" id="TraesWEE_scaffold_090554_01G000200.1">
    <property type="protein sequence ID" value="TraesWEE_scaffold_090554_01G000200.1"/>
    <property type="gene ID" value="TraesWEE_scaffold_090554_01G000200"/>
</dbReference>
<organism evidence="2">
    <name type="scientific">Triticum aestivum</name>
    <name type="common">Wheat</name>
    <dbReference type="NCBI Taxonomy" id="4565"/>
    <lineage>
        <taxon>Eukaryota</taxon>
        <taxon>Viridiplantae</taxon>
        <taxon>Streptophyta</taxon>
        <taxon>Embryophyta</taxon>
        <taxon>Tracheophyta</taxon>
        <taxon>Spermatophyta</taxon>
        <taxon>Magnoliopsida</taxon>
        <taxon>Liliopsida</taxon>
        <taxon>Poales</taxon>
        <taxon>Poaceae</taxon>
        <taxon>BOP clade</taxon>
        <taxon>Pooideae</taxon>
        <taxon>Triticodae</taxon>
        <taxon>Triticeae</taxon>
        <taxon>Triticinae</taxon>
        <taxon>Triticum</taxon>
    </lineage>
</organism>
<protein>
    <submittedName>
        <fullName evidence="2">Uncharacterized protein</fullName>
    </submittedName>
</protein>
<feature type="signal peptide" evidence="1">
    <location>
        <begin position="1"/>
        <end position="29"/>
    </location>
</feature>